<feature type="domain" description="ABC transmembrane type-2" evidence="9">
    <location>
        <begin position="114"/>
        <end position="337"/>
    </location>
</feature>
<evidence type="ECO:0000313" key="11">
    <source>
        <dbReference type="Proteomes" id="UP000184612"/>
    </source>
</evidence>
<evidence type="ECO:0000259" key="9">
    <source>
        <dbReference type="PROSITE" id="PS51012"/>
    </source>
</evidence>
<evidence type="ECO:0000256" key="1">
    <source>
        <dbReference type="ARBA" id="ARBA00004651"/>
    </source>
</evidence>
<dbReference type="PANTHER" id="PTHR30294:SF38">
    <property type="entry name" value="TRANSPORT PERMEASE PROTEIN"/>
    <property type="match status" value="1"/>
</dbReference>
<evidence type="ECO:0000256" key="6">
    <source>
        <dbReference type="ARBA" id="ARBA00022989"/>
    </source>
</evidence>
<dbReference type="AlphaFoldDB" id="A0A1M7YML7"/>
<dbReference type="InterPro" id="IPR047817">
    <property type="entry name" value="ABC2_TM_bact-type"/>
</dbReference>
<dbReference type="GO" id="GO:0005886">
    <property type="term" value="C:plasma membrane"/>
    <property type="evidence" value="ECO:0007669"/>
    <property type="project" value="UniProtKB-SubCell"/>
</dbReference>
<feature type="transmembrane region" description="Helical" evidence="8">
    <location>
        <begin position="312"/>
        <end position="334"/>
    </location>
</feature>
<dbReference type="PROSITE" id="PS51012">
    <property type="entry name" value="ABC_TM2"/>
    <property type="match status" value="1"/>
</dbReference>
<accession>A0A1M7YML7</accession>
<proteinExistence type="inferred from homology"/>
<keyword evidence="5 8" id="KW-0812">Transmembrane</keyword>
<evidence type="ECO:0000256" key="8">
    <source>
        <dbReference type="SAM" id="Phobius"/>
    </source>
</evidence>
<comment type="subcellular location">
    <subcellularLocation>
        <location evidence="1">Cell membrane</location>
        <topology evidence="1">Multi-pass membrane protein</topology>
    </subcellularLocation>
</comment>
<keyword evidence="4" id="KW-1003">Cell membrane</keyword>
<organism evidence="10 11">
    <name type="scientific">Anaerocolumna xylanovorans DSM 12503</name>
    <dbReference type="NCBI Taxonomy" id="1121345"/>
    <lineage>
        <taxon>Bacteria</taxon>
        <taxon>Bacillati</taxon>
        <taxon>Bacillota</taxon>
        <taxon>Clostridia</taxon>
        <taxon>Lachnospirales</taxon>
        <taxon>Lachnospiraceae</taxon>
        <taxon>Anaerocolumna</taxon>
    </lineage>
</organism>
<keyword evidence="7 8" id="KW-0472">Membrane</keyword>
<reference evidence="10 11" key="1">
    <citation type="submission" date="2016-12" db="EMBL/GenBank/DDBJ databases">
        <authorList>
            <person name="Song W.-J."/>
            <person name="Kurnit D.M."/>
        </authorList>
    </citation>
    <scope>NUCLEOTIDE SEQUENCE [LARGE SCALE GENOMIC DNA]</scope>
    <source>
        <strain evidence="10 11">DSM 12503</strain>
    </source>
</reference>
<protein>
    <submittedName>
        <fullName evidence="10">ABC-2 type transport system permease protein</fullName>
    </submittedName>
</protein>
<keyword evidence="3" id="KW-0813">Transport</keyword>
<dbReference type="RefSeq" id="WP_073590929.1">
    <property type="nucleotide sequence ID" value="NZ_FRFD01000015.1"/>
</dbReference>
<keyword evidence="6 8" id="KW-1133">Transmembrane helix</keyword>
<name>A0A1M7YML7_9FIRM</name>
<evidence type="ECO:0000313" key="10">
    <source>
        <dbReference type="EMBL" id="SHO53808.1"/>
    </source>
</evidence>
<dbReference type="Pfam" id="PF12698">
    <property type="entry name" value="ABC2_membrane_3"/>
    <property type="match status" value="1"/>
</dbReference>
<feature type="transmembrane region" description="Helical" evidence="8">
    <location>
        <begin position="190"/>
        <end position="215"/>
    </location>
</feature>
<keyword evidence="11" id="KW-1185">Reference proteome</keyword>
<feature type="transmembrane region" description="Helical" evidence="8">
    <location>
        <begin position="227"/>
        <end position="249"/>
    </location>
</feature>
<sequence length="340" mass="37615">MLSLAKRVIHQILGDKRTLALMVFAPLLILSLIYLLLGDSGYKPSIAIDESKLPEALVTALKEQEADIINAAAAASDPDKYLKNNKQVDAVFSMSQSASSITMYESSSKSGEAMKAIRGALEALNPAMKMDTRYVYGGEDDSTFQTMGYIFLGVIAFFFIFIISGMALVRERNSGTLERMLMTPIKRRSIIGGYTIGYGIFAIIQTIILVLFNIYVLGLSSKGNVLWVILIMLLLAITAVALGEFISIFANSEFQVVQFIPLIIIPQIFFSGLIPLDTLPYHLGVLSYVMPIYYGCTAIKKIMVYGYGFGGIWFFLLALTVYIALLSTFNTLVLKKYRKL</sequence>
<evidence type="ECO:0000256" key="4">
    <source>
        <dbReference type="ARBA" id="ARBA00022475"/>
    </source>
</evidence>
<comment type="similarity">
    <text evidence="2">Belongs to the ABC-2 integral membrane protein family.</text>
</comment>
<evidence type="ECO:0000256" key="5">
    <source>
        <dbReference type="ARBA" id="ARBA00022692"/>
    </source>
</evidence>
<dbReference type="InterPro" id="IPR051449">
    <property type="entry name" value="ABC-2_transporter_component"/>
</dbReference>
<dbReference type="STRING" id="1121345.SAMN02745217_04295"/>
<dbReference type="GO" id="GO:0140359">
    <property type="term" value="F:ABC-type transporter activity"/>
    <property type="evidence" value="ECO:0007669"/>
    <property type="project" value="InterPro"/>
</dbReference>
<evidence type="ECO:0000256" key="7">
    <source>
        <dbReference type="ARBA" id="ARBA00023136"/>
    </source>
</evidence>
<evidence type="ECO:0000256" key="3">
    <source>
        <dbReference type="ARBA" id="ARBA00022448"/>
    </source>
</evidence>
<dbReference type="Proteomes" id="UP000184612">
    <property type="component" value="Unassembled WGS sequence"/>
</dbReference>
<dbReference type="PANTHER" id="PTHR30294">
    <property type="entry name" value="MEMBRANE COMPONENT OF ABC TRANSPORTER YHHJ-RELATED"/>
    <property type="match status" value="1"/>
</dbReference>
<feature type="transmembrane region" description="Helical" evidence="8">
    <location>
        <begin position="20"/>
        <end position="37"/>
    </location>
</feature>
<evidence type="ECO:0000256" key="2">
    <source>
        <dbReference type="ARBA" id="ARBA00007783"/>
    </source>
</evidence>
<dbReference type="InterPro" id="IPR013525">
    <property type="entry name" value="ABC2_TM"/>
</dbReference>
<dbReference type="EMBL" id="FRFD01000015">
    <property type="protein sequence ID" value="SHO53808.1"/>
    <property type="molecule type" value="Genomic_DNA"/>
</dbReference>
<dbReference type="OrthoDB" id="9776218at2"/>
<gene>
    <name evidence="10" type="ORF">SAMN02745217_04295</name>
</gene>
<feature type="transmembrane region" description="Helical" evidence="8">
    <location>
        <begin position="149"/>
        <end position="169"/>
    </location>
</feature>
<feature type="transmembrane region" description="Helical" evidence="8">
    <location>
        <begin position="256"/>
        <end position="276"/>
    </location>
</feature>